<evidence type="ECO:0000313" key="1">
    <source>
        <dbReference type="EMBL" id="AES68558.1"/>
    </source>
</evidence>
<reference evidence="1 3" key="1">
    <citation type="journal article" date="2011" name="Nature">
        <title>The Medicago genome provides insight into the evolution of rhizobial symbioses.</title>
        <authorList>
            <person name="Young N.D."/>
            <person name="Debelle F."/>
            <person name="Oldroyd G.E."/>
            <person name="Geurts R."/>
            <person name="Cannon S.B."/>
            <person name="Udvardi M.K."/>
            <person name="Benedito V.A."/>
            <person name="Mayer K.F."/>
            <person name="Gouzy J."/>
            <person name="Schoof H."/>
            <person name="Van de Peer Y."/>
            <person name="Proost S."/>
            <person name="Cook D.R."/>
            <person name="Meyers B.C."/>
            <person name="Spannagl M."/>
            <person name="Cheung F."/>
            <person name="De Mita S."/>
            <person name="Krishnakumar V."/>
            <person name="Gundlach H."/>
            <person name="Zhou S."/>
            <person name="Mudge J."/>
            <person name="Bharti A.K."/>
            <person name="Murray J.D."/>
            <person name="Naoumkina M.A."/>
            <person name="Rosen B."/>
            <person name="Silverstein K.A."/>
            <person name="Tang H."/>
            <person name="Rombauts S."/>
            <person name="Zhao P.X."/>
            <person name="Zhou P."/>
            <person name="Barbe V."/>
            <person name="Bardou P."/>
            <person name="Bechner M."/>
            <person name="Bellec A."/>
            <person name="Berger A."/>
            <person name="Berges H."/>
            <person name="Bidwell S."/>
            <person name="Bisseling T."/>
            <person name="Choisne N."/>
            <person name="Couloux A."/>
            <person name="Denny R."/>
            <person name="Deshpande S."/>
            <person name="Dai X."/>
            <person name="Doyle J.J."/>
            <person name="Dudez A.M."/>
            <person name="Farmer A.D."/>
            <person name="Fouteau S."/>
            <person name="Franken C."/>
            <person name="Gibelin C."/>
            <person name="Gish J."/>
            <person name="Goldstein S."/>
            <person name="Gonzalez A.J."/>
            <person name="Green P.J."/>
            <person name="Hallab A."/>
            <person name="Hartog M."/>
            <person name="Hua A."/>
            <person name="Humphray S.J."/>
            <person name="Jeong D.H."/>
            <person name="Jing Y."/>
            <person name="Jocker A."/>
            <person name="Kenton S.M."/>
            <person name="Kim D.J."/>
            <person name="Klee K."/>
            <person name="Lai H."/>
            <person name="Lang C."/>
            <person name="Lin S."/>
            <person name="Macmil S.L."/>
            <person name="Magdelenat G."/>
            <person name="Matthews L."/>
            <person name="McCorrison J."/>
            <person name="Monaghan E.L."/>
            <person name="Mun J.H."/>
            <person name="Najar F.Z."/>
            <person name="Nicholson C."/>
            <person name="Noirot C."/>
            <person name="O'Bleness M."/>
            <person name="Paule C.R."/>
            <person name="Poulain J."/>
            <person name="Prion F."/>
            <person name="Qin B."/>
            <person name="Qu C."/>
            <person name="Retzel E.F."/>
            <person name="Riddle C."/>
            <person name="Sallet E."/>
            <person name="Samain S."/>
            <person name="Samson N."/>
            <person name="Sanders I."/>
            <person name="Saurat O."/>
            <person name="Scarpelli C."/>
            <person name="Schiex T."/>
            <person name="Segurens B."/>
            <person name="Severin A.J."/>
            <person name="Sherrier D.J."/>
            <person name="Shi R."/>
            <person name="Sims S."/>
            <person name="Singer S.R."/>
            <person name="Sinharoy S."/>
            <person name="Sterck L."/>
            <person name="Viollet A."/>
            <person name="Wang B.B."/>
            <person name="Wang K."/>
            <person name="Wang M."/>
            <person name="Wang X."/>
            <person name="Warfsmann J."/>
            <person name="Weissenbach J."/>
            <person name="White D.D."/>
            <person name="White J.D."/>
            <person name="Wiley G.B."/>
            <person name="Wincker P."/>
            <person name="Xing Y."/>
            <person name="Yang L."/>
            <person name="Yao Z."/>
            <person name="Ying F."/>
            <person name="Zhai J."/>
            <person name="Zhou L."/>
            <person name="Zuber A."/>
            <person name="Denarie J."/>
            <person name="Dixon R.A."/>
            <person name="May G.D."/>
            <person name="Schwartz D.C."/>
            <person name="Rogers J."/>
            <person name="Quetier F."/>
            <person name="Town C.D."/>
            <person name="Roe B.A."/>
        </authorList>
    </citation>
    <scope>NUCLEOTIDE SEQUENCE [LARGE SCALE GENOMIC DNA]</scope>
    <source>
        <strain evidence="1">A17</strain>
        <strain evidence="2 3">cv. Jemalong A17</strain>
    </source>
</reference>
<dbReference type="Pfam" id="PF07712">
    <property type="entry name" value="SURNod19"/>
    <property type="match status" value="1"/>
</dbReference>
<protein>
    <submittedName>
        <fullName evidence="1">Stress up-regulated Nod 19 protein</fullName>
    </submittedName>
</protein>
<dbReference type="InterPro" id="IPR011692">
    <property type="entry name" value="Stress_up-reg_Nod19"/>
</dbReference>
<accession>G7J0F3</accession>
<dbReference type="AlphaFoldDB" id="G7J0F3"/>
<evidence type="ECO:0000313" key="3">
    <source>
        <dbReference type="Proteomes" id="UP000002051"/>
    </source>
</evidence>
<reference evidence="2" key="3">
    <citation type="submission" date="2015-04" db="UniProtKB">
        <authorList>
            <consortium name="EnsemblPlants"/>
        </authorList>
    </citation>
    <scope>IDENTIFICATION</scope>
    <source>
        <strain evidence="2">cv. Jemalong A17</strain>
    </source>
</reference>
<gene>
    <name evidence="1" type="ordered locus">MTR_3g010150</name>
</gene>
<dbReference type="EMBL" id="CM001219">
    <property type="protein sequence ID" value="AES68558.1"/>
    <property type="molecule type" value="Genomic_DNA"/>
</dbReference>
<organism evidence="1 3">
    <name type="scientific">Medicago truncatula</name>
    <name type="common">Barrel medic</name>
    <name type="synonym">Medicago tribuloides</name>
    <dbReference type="NCBI Taxonomy" id="3880"/>
    <lineage>
        <taxon>Eukaryota</taxon>
        <taxon>Viridiplantae</taxon>
        <taxon>Streptophyta</taxon>
        <taxon>Embryophyta</taxon>
        <taxon>Tracheophyta</taxon>
        <taxon>Spermatophyta</taxon>
        <taxon>Magnoliopsida</taxon>
        <taxon>eudicotyledons</taxon>
        <taxon>Gunneridae</taxon>
        <taxon>Pentapetalae</taxon>
        <taxon>rosids</taxon>
        <taxon>fabids</taxon>
        <taxon>Fabales</taxon>
        <taxon>Fabaceae</taxon>
        <taxon>Papilionoideae</taxon>
        <taxon>50 kb inversion clade</taxon>
        <taxon>NPAAA clade</taxon>
        <taxon>Hologalegina</taxon>
        <taxon>IRL clade</taxon>
        <taxon>Trifolieae</taxon>
        <taxon>Medicago</taxon>
    </lineage>
</organism>
<sequence length="57" mass="6131">MSLDVLLILMIFGNNGSFNGDILPHYWGLGSESRGTISKLPDPFALEVGNPVNITKA</sequence>
<evidence type="ECO:0000313" key="2">
    <source>
        <dbReference type="EnsemblPlants" id="AES68558"/>
    </source>
</evidence>
<dbReference type="HOGENOM" id="CLU_2999472_0_0_1"/>
<proteinExistence type="predicted"/>
<dbReference type="EnsemblPlants" id="AES68558">
    <property type="protein sequence ID" value="AES68558"/>
    <property type="gene ID" value="MTR_3g010150"/>
</dbReference>
<dbReference type="PaxDb" id="3880-AES68558"/>
<dbReference type="Proteomes" id="UP000002051">
    <property type="component" value="Chromosome 3"/>
</dbReference>
<name>G7J0F3_MEDTR</name>
<keyword evidence="3" id="KW-1185">Reference proteome</keyword>
<reference evidence="1 3" key="2">
    <citation type="journal article" date="2014" name="BMC Genomics">
        <title>An improved genome release (version Mt4.0) for the model legume Medicago truncatula.</title>
        <authorList>
            <person name="Tang H."/>
            <person name="Krishnakumar V."/>
            <person name="Bidwell S."/>
            <person name="Rosen B."/>
            <person name="Chan A."/>
            <person name="Zhou S."/>
            <person name="Gentzbittel L."/>
            <person name="Childs K.L."/>
            <person name="Yandell M."/>
            <person name="Gundlach H."/>
            <person name="Mayer K.F."/>
            <person name="Schwartz D.C."/>
            <person name="Town C.D."/>
        </authorList>
    </citation>
    <scope>GENOME REANNOTATION</scope>
    <source>
        <strain evidence="2 3">cv. Jemalong A17</strain>
    </source>
</reference>